<dbReference type="PANTHER" id="PTHR12468:SF2">
    <property type="entry name" value="GPI MANNOSYLTRANSFERASE 2"/>
    <property type="match status" value="1"/>
</dbReference>
<evidence type="ECO:0000256" key="5">
    <source>
        <dbReference type="ARBA" id="ARBA00022679"/>
    </source>
</evidence>
<feature type="transmembrane region" description="Helical" evidence="11">
    <location>
        <begin position="44"/>
        <end position="71"/>
    </location>
</feature>
<keyword evidence="7" id="KW-0256">Endoplasmic reticulum</keyword>
<keyword evidence="6 11" id="KW-0812">Transmembrane</keyword>
<evidence type="ECO:0000256" key="3">
    <source>
        <dbReference type="ARBA" id="ARBA00022502"/>
    </source>
</evidence>
<keyword evidence="4" id="KW-0328">Glycosyltransferase</keyword>
<organism evidence="12 13">
    <name type="scientific">Actinocorallia longicatena</name>
    <dbReference type="NCBI Taxonomy" id="111803"/>
    <lineage>
        <taxon>Bacteria</taxon>
        <taxon>Bacillati</taxon>
        <taxon>Actinomycetota</taxon>
        <taxon>Actinomycetes</taxon>
        <taxon>Streptosporangiales</taxon>
        <taxon>Thermomonosporaceae</taxon>
        <taxon>Actinocorallia</taxon>
    </lineage>
</organism>
<feature type="transmembrane region" description="Helical" evidence="11">
    <location>
        <begin position="163"/>
        <end position="184"/>
    </location>
</feature>
<evidence type="ECO:0000256" key="2">
    <source>
        <dbReference type="ARBA" id="ARBA00004687"/>
    </source>
</evidence>
<dbReference type="RefSeq" id="WP_344837044.1">
    <property type="nucleotide sequence ID" value="NZ_BAAAUV010000028.1"/>
</dbReference>
<evidence type="ECO:0000256" key="7">
    <source>
        <dbReference type="ARBA" id="ARBA00022824"/>
    </source>
</evidence>
<feature type="transmembrane region" description="Helical" evidence="11">
    <location>
        <begin position="380"/>
        <end position="402"/>
    </location>
</feature>
<comment type="pathway">
    <text evidence="2">Glycolipid biosynthesis; glycosylphosphatidylinositol-anchor biosynthesis.</text>
</comment>
<accession>A0ABP6QNI5</accession>
<feature type="transmembrane region" description="Helical" evidence="11">
    <location>
        <begin position="131"/>
        <end position="151"/>
    </location>
</feature>
<keyword evidence="13" id="KW-1185">Reference proteome</keyword>
<evidence type="ECO:0000313" key="12">
    <source>
        <dbReference type="EMBL" id="GAA3235658.1"/>
    </source>
</evidence>
<keyword evidence="9 11" id="KW-0472">Membrane</keyword>
<keyword evidence="5" id="KW-0808">Transferase</keyword>
<evidence type="ECO:0000256" key="9">
    <source>
        <dbReference type="ARBA" id="ARBA00023136"/>
    </source>
</evidence>
<gene>
    <name evidence="12" type="ORF">GCM10010468_69580</name>
</gene>
<dbReference type="Proteomes" id="UP001501237">
    <property type="component" value="Unassembled WGS sequence"/>
</dbReference>
<keyword evidence="3" id="KW-0337">GPI-anchor biosynthesis</keyword>
<feature type="transmembrane region" description="Helical" evidence="11">
    <location>
        <begin position="307"/>
        <end position="326"/>
    </location>
</feature>
<evidence type="ECO:0000256" key="6">
    <source>
        <dbReference type="ARBA" id="ARBA00022692"/>
    </source>
</evidence>
<sequence length="406" mass="43945">MTATRGSHRPPPPVRTVGGHDRDLDLDAYRPLVGHGLDPDRKPYVGFGAALPALAGYLLVRTFGAYVLWLWGSSQGKPLTDLFGRAWDANWLTGIAQNGYDLGEPLRSNLAFFPLFPGLIKAVDALSPLDAAGAGILLAWVSGAAAAWGLFALGTRLHDPRTGIMLAVLWGVIPHAVTESMAYTESLFTALAVWALYEVLQRRWITAGLLTLVAGLSRPTASALIGAVCLAALVAVVRRRDGWRPWLALLLAPLGWLAYLLWVGLRTGRLDGWFHIQGEGWGSRFDGGGYTLEQARQVLSRASELEMIMITLILVVSVGLFVLSLLDRQPWPLLVYSALMLATTLGGDGYYHSKARYLVPAFALLIPAAAALGRARTSRAVVVLTTLCLVSAYMGGYLLLVWRHSP</sequence>
<comment type="caution">
    <text evidence="12">The sequence shown here is derived from an EMBL/GenBank/DDBJ whole genome shotgun (WGS) entry which is preliminary data.</text>
</comment>
<evidence type="ECO:0000256" key="8">
    <source>
        <dbReference type="ARBA" id="ARBA00022989"/>
    </source>
</evidence>
<feature type="transmembrane region" description="Helical" evidence="11">
    <location>
        <begin position="357"/>
        <end position="373"/>
    </location>
</feature>
<evidence type="ECO:0000256" key="10">
    <source>
        <dbReference type="SAM" id="MobiDB-lite"/>
    </source>
</evidence>
<feature type="region of interest" description="Disordered" evidence="10">
    <location>
        <begin position="1"/>
        <end position="22"/>
    </location>
</feature>
<comment type="subcellular location">
    <subcellularLocation>
        <location evidence="1">Endoplasmic reticulum membrane</location>
        <topology evidence="1">Multi-pass membrane protein</topology>
    </subcellularLocation>
</comment>
<dbReference type="InterPro" id="IPR007315">
    <property type="entry name" value="PIG-V/Gpi18"/>
</dbReference>
<keyword evidence="8 11" id="KW-1133">Transmembrane helix</keyword>
<feature type="transmembrane region" description="Helical" evidence="11">
    <location>
        <begin position="204"/>
        <end position="234"/>
    </location>
</feature>
<evidence type="ECO:0000256" key="11">
    <source>
        <dbReference type="SAM" id="Phobius"/>
    </source>
</evidence>
<evidence type="ECO:0000256" key="1">
    <source>
        <dbReference type="ARBA" id="ARBA00004477"/>
    </source>
</evidence>
<dbReference type="EMBL" id="BAAAUV010000028">
    <property type="protein sequence ID" value="GAA3235658.1"/>
    <property type="molecule type" value="Genomic_DNA"/>
</dbReference>
<name>A0ABP6QNI5_9ACTN</name>
<reference evidence="13" key="1">
    <citation type="journal article" date="2019" name="Int. J. Syst. Evol. Microbiol.">
        <title>The Global Catalogue of Microorganisms (GCM) 10K type strain sequencing project: providing services to taxonomists for standard genome sequencing and annotation.</title>
        <authorList>
            <consortium name="The Broad Institute Genomics Platform"/>
            <consortium name="The Broad Institute Genome Sequencing Center for Infectious Disease"/>
            <person name="Wu L."/>
            <person name="Ma J."/>
        </authorList>
    </citation>
    <scope>NUCLEOTIDE SEQUENCE [LARGE SCALE GENOMIC DNA]</scope>
    <source>
        <strain evidence="13">JCM 9377</strain>
    </source>
</reference>
<proteinExistence type="predicted"/>
<dbReference type="PANTHER" id="PTHR12468">
    <property type="entry name" value="GPI MANNOSYLTRANSFERASE 2"/>
    <property type="match status" value="1"/>
</dbReference>
<evidence type="ECO:0000313" key="13">
    <source>
        <dbReference type="Proteomes" id="UP001501237"/>
    </source>
</evidence>
<feature type="transmembrane region" description="Helical" evidence="11">
    <location>
        <begin position="246"/>
        <end position="265"/>
    </location>
</feature>
<feature type="transmembrane region" description="Helical" evidence="11">
    <location>
        <begin position="333"/>
        <end position="351"/>
    </location>
</feature>
<evidence type="ECO:0000256" key="4">
    <source>
        <dbReference type="ARBA" id="ARBA00022676"/>
    </source>
</evidence>
<protein>
    <submittedName>
        <fullName evidence="12">Glycosyltransferase family 39 protein</fullName>
    </submittedName>
</protein>